<evidence type="ECO:0000313" key="5">
    <source>
        <dbReference type="Proteomes" id="UP000239576"/>
    </source>
</evidence>
<organism evidence="4 5">
    <name type="scientific">Stenomitos frigidus ULC18</name>
    <dbReference type="NCBI Taxonomy" id="2107698"/>
    <lineage>
        <taxon>Bacteria</taxon>
        <taxon>Bacillati</taxon>
        <taxon>Cyanobacteriota</taxon>
        <taxon>Cyanophyceae</taxon>
        <taxon>Leptolyngbyales</taxon>
        <taxon>Leptolyngbyaceae</taxon>
        <taxon>Stenomitos</taxon>
    </lineage>
</organism>
<comment type="similarity">
    <text evidence="1">Belongs to the CapA family.</text>
</comment>
<dbReference type="Gene3D" id="3.60.21.10">
    <property type="match status" value="1"/>
</dbReference>
<accession>A0A2T1E569</accession>
<feature type="compositionally biased region" description="Low complexity" evidence="2">
    <location>
        <begin position="523"/>
        <end position="561"/>
    </location>
</feature>
<dbReference type="InterPro" id="IPR029052">
    <property type="entry name" value="Metallo-depent_PP-like"/>
</dbReference>
<dbReference type="InterPro" id="IPR019079">
    <property type="entry name" value="Capsule_synth_CapA"/>
</dbReference>
<dbReference type="EMBL" id="PVWK01000084">
    <property type="protein sequence ID" value="PSB27878.1"/>
    <property type="molecule type" value="Genomic_DNA"/>
</dbReference>
<dbReference type="Proteomes" id="UP000239576">
    <property type="component" value="Unassembled WGS sequence"/>
</dbReference>
<protein>
    <submittedName>
        <fullName evidence="4">Poly-gamma-glutamate biosynthesis protein</fullName>
    </submittedName>
</protein>
<feature type="domain" description="Capsule synthesis protein CapA" evidence="3">
    <location>
        <begin position="220"/>
        <end position="454"/>
    </location>
</feature>
<dbReference type="Pfam" id="PF09587">
    <property type="entry name" value="PGA_cap"/>
    <property type="match status" value="1"/>
</dbReference>
<gene>
    <name evidence="4" type="ORF">C7B82_16005</name>
</gene>
<sequence length="714" mass="77534">MVYTDGVHHPSLVELARAGNFQAIAHWLNSVLMPHGMRASVGGIRPGCLKVLVEFALSPEQHELSDPWRSQLIRLICHRIWKLNSAQIEGVRIAGKLAHEKAVLWEQGVRVVSPARRARKQRSQQLRTELRQAAQQRSQMKTMRSMLISGPPIFAFVFGCVLGLSKAPSQETNAIASSSLPKATPSPNPAVRPDTVQTALETVPVTKHDRVPDPNDPTVTLMFAGDVTLSDHFADAIGQDYERTFANMDEYRKADVGMVNLENPLTRATIPLPDKKFNFKADPDSVKALTSGGISLVNLANNHAMDYQEPGLLETLETLKNAGVEHVGAGRDVKEARRPEIIDVKGQRVAYFGYYGADFESANENRAGTNYADEQSIAEDIKAVRSQVDWVIVNYHWGEELATHPADWQVNLAHFTIDQGADVVVGHHPHVLQGAEIYKGRPIAYSMGNFIFGGNPRSDYDTAVLKVALKDKQMKVEFVPVEVRGYQPKVASERSAEILNHLADLSSGFQQPLRSPIALEARPSVPATTAVTPTEQPVQPTGAIASPEAPATSTPTETVAPSPSPNESVQPTPLQKEKQPGFANPSDSFITSPNRTPLDSMQPGANGFQGATPSSDSMVPATEPAQPNAPASEAEPDHASLPQKKLLSFVPSTQRRTVAASPASHSHSVPQPHPTPAPQKQTSAAEKHRNDWVASEHVGAELIPDVSLLAAMAW</sequence>
<keyword evidence="5" id="KW-1185">Reference proteome</keyword>
<dbReference type="InterPro" id="IPR052169">
    <property type="entry name" value="CW_Biosynth-Accessory"/>
</dbReference>
<reference evidence="5" key="1">
    <citation type="submission" date="2018-02" db="EMBL/GenBank/DDBJ databases">
        <authorList>
            <person name="Moore K."/>
            <person name="Momper L."/>
        </authorList>
    </citation>
    <scope>NUCLEOTIDE SEQUENCE [LARGE SCALE GENOMIC DNA]</scope>
    <source>
        <strain evidence="5">ULC18</strain>
    </source>
</reference>
<comment type="caution">
    <text evidence="4">The sequence shown here is derived from an EMBL/GenBank/DDBJ whole genome shotgun (WGS) entry which is preliminary data.</text>
</comment>
<dbReference type="PANTHER" id="PTHR33393">
    <property type="entry name" value="POLYGLUTAMINE SYNTHESIS ACCESSORY PROTEIN RV0574C-RELATED"/>
    <property type="match status" value="1"/>
</dbReference>
<feature type="compositionally biased region" description="Polar residues" evidence="2">
    <location>
        <begin position="585"/>
        <end position="599"/>
    </location>
</feature>
<evidence type="ECO:0000256" key="2">
    <source>
        <dbReference type="SAM" id="MobiDB-lite"/>
    </source>
</evidence>
<evidence type="ECO:0000259" key="3">
    <source>
        <dbReference type="SMART" id="SM00854"/>
    </source>
</evidence>
<proteinExistence type="inferred from homology"/>
<dbReference type="PANTHER" id="PTHR33393:SF13">
    <property type="entry name" value="PGA BIOSYNTHESIS PROTEIN CAPA"/>
    <property type="match status" value="1"/>
</dbReference>
<feature type="compositionally biased region" description="Low complexity" evidence="2">
    <location>
        <begin position="658"/>
        <end position="670"/>
    </location>
</feature>
<evidence type="ECO:0000313" key="4">
    <source>
        <dbReference type="EMBL" id="PSB27878.1"/>
    </source>
</evidence>
<dbReference type="CDD" id="cd07381">
    <property type="entry name" value="MPP_CapA"/>
    <property type="match status" value="1"/>
</dbReference>
<reference evidence="4 5" key="2">
    <citation type="submission" date="2018-03" db="EMBL/GenBank/DDBJ databases">
        <title>The ancient ancestry and fast evolution of plastids.</title>
        <authorList>
            <person name="Moore K.R."/>
            <person name="Magnabosco C."/>
            <person name="Momper L."/>
            <person name="Gold D.A."/>
            <person name="Bosak T."/>
            <person name="Fournier G.P."/>
        </authorList>
    </citation>
    <scope>NUCLEOTIDE SEQUENCE [LARGE SCALE GENOMIC DNA]</scope>
    <source>
        <strain evidence="4 5">ULC18</strain>
    </source>
</reference>
<dbReference type="SMART" id="SM00854">
    <property type="entry name" value="PGA_cap"/>
    <property type="match status" value="1"/>
</dbReference>
<dbReference type="RefSeq" id="WP_106257288.1">
    <property type="nucleotide sequence ID" value="NZ_CAWNSW010000089.1"/>
</dbReference>
<feature type="region of interest" description="Disordered" evidence="2">
    <location>
        <begin position="520"/>
        <end position="690"/>
    </location>
</feature>
<dbReference type="SUPFAM" id="SSF56300">
    <property type="entry name" value="Metallo-dependent phosphatases"/>
    <property type="match status" value="1"/>
</dbReference>
<name>A0A2T1E569_9CYAN</name>
<dbReference type="AlphaFoldDB" id="A0A2T1E569"/>
<dbReference type="OrthoDB" id="9810906at2"/>
<evidence type="ECO:0000256" key="1">
    <source>
        <dbReference type="ARBA" id="ARBA00005662"/>
    </source>
</evidence>